<evidence type="ECO:0000256" key="1">
    <source>
        <dbReference type="SAM" id="MobiDB-lite"/>
    </source>
</evidence>
<evidence type="ECO:0000313" key="2">
    <source>
        <dbReference type="EMBL" id="AAN08223.1"/>
    </source>
</evidence>
<protein>
    <submittedName>
        <fullName evidence="2">Uncharacterized protein</fullName>
    </submittedName>
</protein>
<organism evidence="2 3">
    <name type="scientific">Oryza sativa subsp. japonica</name>
    <name type="common">Rice</name>
    <dbReference type="NCBI Taxonomy" id="39947"/>
    <lineage>
        <taxon>Eukaryota</taxon>
        <taxon>Viridiplantae</taxon>
        <taxon>Streptophyta</taxon>
        <taxon>Embryophyta</taxon>
        <taxon>Tracheophyta</taxon>
        <taxon>Spermatophyta</taxon>
        <taxon>Magnoliopsida</taxon>
        <taxon>Liliopsida</taxon>
        <taxon>Poales</taxon>
        <taxon>Poaceae</taxon>
        <taxon>BOP clade</taxon>
        <taxon>Oryzoideae</taxon>
        <taxon>Oryzeae</taxon>
        <taxon>Oryzinae</taxon>
        <taxon>Oryza</taxon>
        <taxon>Oryza sativa</taxon>
    </lineage>
</organism>
<dbReference type="Proteomes" id="UP000000763">
    <property type="component" value="Chromosome 3"/>
</dbReference>
<dbReference type="EMBL" id="AC090874">
    <property type="protein sequence ID" value="AAN08223.1"/>
    <property type="molecule type" value="Genomic_DNA"/>
</dbReference>
<accession>Q8H8R7</accession>
<evidence type="ECO:0000313" key="3">
    <source>
        <dbReference type="Proteomes" id="UP000000763"/>
    </source>
</evidence>
<proteinExistence type="predicted"/>
<reference evidence="3" key="2">
    <citation type="journal article" date="2008" name="Nucleic Acids Res.">
        <title>The rice annotation project database (RAP-DB): 2008 update.</title>
        <authorList>
            <consortium name="The rice annotation project (RAP)"/>
        </authorList>
    </citation>
    <scope>GENOME REANNOTATION</scope>
    <source>
        <strain evidence="3">cv. Nipponbare</strain>
    </source>
</reference>
<feature type="compositionally biased region" description="Low complexity" evidence="1">
    <location>
        <begin position="32"/>
        <end position="46"/>
    </location>
</feature>
<dbReference type="AlphaFoldDB" id="Q8H8R7"/>
<reference evidence="3" key="1">
    <citation type="journal article" date="2005" name="Nature">
        <title>The map-based sequence of the rice genome.</title>
        <authorList>
            <consortium name="International rice genome sequencing project (IRGSP)"/>
            <person name="Matsumoto T."/>
            <person name="Wu J."/>
            <person name="Kanamori H."/>
            <person name="Katayose Y."/>
            <person name="Fujisawa M."/>
            <person name="Namiki N."/>
            <person name="Mizuno H."/>
            <person name="Yamamoto K."/>
            <person name="Antonio B.A."/>
            <person name="Baba T."/>
            <person name="Sakata K."/>
            <person name="Nagamura Y."/>
            <person name="Aoki H."/>
            <person name="Arikawa K."/>
            <person name="Arita K."/>
            <person name="Bito T."/>
            <person name="Chiden Y."/>
            <person name="Fujitsuka N."/>
            <person name="Fukunaka R."/>
            <person name="Hamada M."/>
            <person name="Harada C."/>
            <person name="Hayashi A."/>
            <person name="Hijishita S."/>
            <person name="Honda M."/>
            <person name="Hosokawa S."/>
            <person name="Ichikawa Y."/>
            <person name="Idonuma A."/>
            <person name="Iijima M."/>
            <person name="Ikeda M."/>
            <person name="Ikeno M."/>
            <person name="Ito K."/>
            <person name="Ito S."/>
            <person name="Ito T."/>
            <person name="Ito Y."/>
            <person name="Ito Y."/>
            <person name="Iwabuchi A."/>
            <person name="Kamiya K."/>
            <person name="Karasawa W."/>
            <person name="Kurita K."/>
            <person name="Katagiri S."/>
            <person name="Kikuta A."/>
            <person name="Kobayashi H."/>
            <person name="Kobayashi N."/>
            <person name="Machita K."/>
            <person name="Maehara T."/>
            <person name="Masukawa M."/>
            <person name="Mizubayashi T."/>
            <person name="Mukai Y."/>
            <person name="Nagasaki H."/>
            <person name="Nagata Y."/>
            <person name="Naito S."/>
            <person name="Nakashima M."/>
            <person name="Nakama Y."/>
            <person name="Nakamichi Y."/>
            <person name="Nakamura M."/>
            <person name="Meguro A."/>
            <person name="Negishi M."/>
            <person name="Ohta I."/>
            <person name="Ohta T."/>
            <person name="Okamoto M."/>
            <person name="Ono N."/>
            <person name="Saji S."/>
            <person name="Sakaguchi M."/>
            <person name="Sakai K."/>
            <person name="Shibata M."/>
            <person name="Shimokawa T."/>
            <person name="Song J."/>
            <person name="Takazaki Y."/>
            <person name="Terasawa K."/>
            <person name="Tsugane M."/>
            <person name="Tsuji K."/>
            <person name="Ueda S."/>
            <person name="Waki K."/>
            <person name="Yamagata H."/>
            <person name="Yamamoto M."/>
            <person name="Yamamoto S."/>
            <person name="Yamane H."/>
            <person name="Yoshiki S."/>
            <person name="Yoshihara R."/>
            <person name="Yukawa K."/>
            <person name="Zhong H."/>
            <person name="Yano M."/>
            <person name="Yuan Q."/>
            <person name="Ouyang S."/>
            <person name="Liu J."/>
            <person name="Jones K.M."/>
            <person name="Gansberger K."/>
            <person name="Moffat K."/>
            <person name="Hill J."/>
            <person name="Bera J."/>
            <person name="Fadrosh D."/>
            <person name="Jin S."/>
            <person name="Johri S."/>
            <person name="Kim M."/>
            <person name="Overton L."/>
            <person name="Reardon M."/>
            <person name="Tsitrin T."/>
            <person name="Vuong H."/>
            <person name="Weaver B."/>
            <person name="Ciecko A."/>
            <person name="Tallon L."/>
            <person name="Jackson J."/>
            <person name="Pai G."/>
            <person name="Aken S.V."/>
            <person name="Utterback T."/>
            <person name="Reidmuller S."/>
            <person name="Feldblyum T."/>
            <person name="Hsiao J."/>
            <person name="Zismann V."/>
            <person name="Iobst S."/>
            <person name="de Vazeille A.R."/>
            <person name="Buell C.R."/>
            <person name="Ying K."/>
            <person name="Li Y."/>
            <person name="Lu T."/>
            <person name="Huang Y."/>
            <person name="Zhao Q."/>
            <person name="Feng Q."/>
            <person name="Zhang L."/>
            <person name="Zhu J."/>
            <person name="Weng Q."/>
            <person name="Mu J."/>
            <person name="Lu Y."/>
            <person name="Fan D."/>
            <person name="Liu Y."/>
            <person name="Guan J."/>
            <person name="Zhang Y."/>
            <person name="Yu S."/>
            <person name="Liu X."/>
            <person name="Zhang Y."/>
            <person name="Hong G."/>
            <person name="Han B."/>
            <person name="Choisne N."/>
            <person name="Demange N."/>
            <person name="Orjeda G."/>
            <person name="Samain S."/>
            <person name="Cattolico L."/>
            <person name="Pelletier E."/>
            <person name="Couloux A."/>
            <person name="Segurens B."/>
            <person name="Wincker P."/>
            <person name="D'Hont A."/>
            <person name="Scarpelli C."/>
            <person name="Weissenbach J."/>
            <person name="Salanoubat M."/>
            <person name="Quetier F."/>
            <person name="Yu Y."/>
            <person name="Kim H.R."/>
            <person name="Rambo T."/>
            <person name="Currie J."/>
            <person name="Collura K."/>
            <person name="Luo M."/>
            <person name="Yang T."/>
            <person name="Ammiraju J.S.S."/>
            <person name="Engler F."/>
            <person name="Soderlund C."/>
            <person name="Wing R.A."/>
            <person name="Palmer L.E."/>
            <person name="de la Bastide M."/>
            <person name="Spiegel L."/>
            <person name="Nascimento L."/>
            <person name="Zutavern T."/>
            <person name="O'Shaughnessy A."/>
            <person name="Dike S."/>
            <person name="Dedhia N."/>
            <person name="Preston R."/>
            <person name="Balija V."/>
            <person name="McCombie W.R."/>
            <person name="Chow T."/>
            <person name="Chen H."/>
            <person name="Chung M."/>
            <person name="Chen C."/>
            <person name="Shaw J."/>
            <person name="Wu H."/>
            <person name="Hsiao K."/>
            <person name="Chao Y."/>
            <person name="Chu M."/>
            <person name="Cheng C."/>
            <person name="Hour A."/>
            <person name="Lee P."/>
            <person name="Lin S."/>
            <person name="Lin Y."/>
            <person name="Liou J."/>
            <person name="Liu S."/>
            <person name="Hsing Y."/>
            <person name="Raghuvanshi S."/>
            <person name="Mohanty A."/>
            <person name="Bharti A.K."/>
            <person name="Gaur A."/>
            <person name="Gupta V."/>
            <person name="Kumar D."/>
            <person name="Ravi V."/>
            <person name="Vij S."/>
            <person name="Kapur A."/>
            <person name="Khurana P."/>
            <person name="Khurana P."/>
            <person name="Khurana J.P."/>
            <person name="Tyagi A.K."/>
            <person name="Gaikwad K."/>
            <person name="Singh A."/>
            <person name="Dalal V."/>
            <person name="Srivastava S."/>
            <person name="Dixit A."/>
            <person name="Pal A.K."/>
            <person name="Ghazi I.A."/>
            <person name="Yadav M."/>
            <person name="Pandit A."/>
            <person name="Bhargava A."/>
            <person name="Sureshbabu K."/>
            <person name="Batra K."/>
            <person name="Sharma T.R."/>
            <person name="Mohapatra T."/>
            <person name="Singh N.K."/>
            <person name="Messing J."/>
            <person name="Nelson A.B."/>
            <person name="Fuks G."/>
            <person name="Kavchok S."/>
            <person name="Keizer G."/>
            <person name="Linton E."/>
            <person name="Llaca V."/>
            <person name="Song R."/>
            <person name="Tanyolac B."/>
            <person name="Young S."/>
            <person name="Ho-Il K."/>
            <person name="Hahn J.H."/>
            <person name="Sangsakoo G."/>
            <person name="Vanavichit A."/>
            <person name="de Mattos Luiz.A.T."/>
            <person name="Zimmer P.D."/>
            <person name="Malone G."/>
            <person name="Dellagostin O."/>
            <person name="de Oliveira A.C."/>
            <person name="Bevan M."/>
            <person name="Bancroft I."/>
            <person name="Minx P."/>
            <person name="Cordum H."/>
            <person name="Wilson R."/>
            <person name="Cheng Z."/>
            <person name="Jin W."/>
            <person name="Jiang J."/>
            <person name="Leong S.A."/>
            <person name="Iwama H."/>
            <person name="Gojobori T."/>
            <person name="Itoh T."/>
            <person name="Niimura Y."/>
            <person name="Fujii Y."/>
            <person name="Habara T."/>
            <person name="Sakai H."/>
            <person name="Sato Y."/>
            <person name="Wilson G."/>
            <person name="Kumar K."/>
            <person name="McCouch S."/>
            <person name="Juretic N."/>
            <person name="Hoen D."/>
            <person name="Wright S."/>
            <person name="Bruskiewich R."/>
            <person name="Bureau T."/>
            <person name="Miyao A."/>
            <person name="Hirochika H."/>
            <person name="Nishikawa T."/>
            <person name="Kadowaki K."/>
            <person name="Sugiura M."/>
            <person name="Burr B."/>
            <person name="Sasaki T."/>
        </authorList>
    </citation>
    <scope>NUCLEOTIDE SEQUENCE [LARGE SCALE GENOMIC DNA]</scope>
    <source>
        <strain evidence="3">cv. Nipponbare</strain>
    </source>
</reference>
<feature type="compositionally biased region" description="Acidic residues" evidence="1">
    <location>
        <begin position="98"/>
        <end position="108"/>
    </location>
</feature>
<gene>
    <name evidence="2" type="primary">OJ1523_A02.22</name>
</gene>
<feature type="region of interest" description="Disordered" evidence="1">
    <location>
        <begin position="95"/>
        <end position="116"/>
    </location>
</feature>
<feature type="region of interest" description="Disordered" evidence="1">
    <location>
        <begin position="1"/>
        <end position="80"/>
    </location>
</feature>
<sequence>MEEARDGGDGYPRLPSRQRAPAVTGDGGCPGLPLLLPHSSPLSSLPTVVEGLGGEGGQRWPSTARIRRHPPSPHADPAATALPCTVLVAAALPRNDEVLESDDDDLNDDGLGGGNP</sequence>
<name>Q8H8R7_ORYSJ</name>